<dbReference type="InterPro" id="IPR023627">
    <property type="entry name" value="Rcmb_RecR"/>
</dbReference>
<dbReference type="RefSeq" id="WP_416207284.1">
    <property type="nucleotide sequence ID" value="NZ_JBBKTX010000030.1"/>
</dbReference>
<evidence type="ECO:0000313" key="2">
    <source>
        <dbReference type="Proteomes" id="UP001620597"/>
    </source>
</evidence>
<accession>A0ABW8NN96</accession>
<protein>
    <submittedName>
        <fullName evidence="1">Toprim domain-containing protein</fullName>
    </submittedName>
</protein>
<comment type="caution">
    <text evidence="1">The sequence shown here is derived from an EMBL/GenBank/DDBJ whole genome shotgun (WGS) entry which is preliminary data.</text>
</comment>
<name>A0ABW8NN96_9GAMM</name>
<dbReference type="Gene3D" id="1.10.8.420">
    <property type="entry name" value="RecR Domain 1"/>
    <property type="match status" value="1"/>
</dbReference>
<dbReference type="SUPFAM" id="SSF111304">
    <property type="entry name" value="Recombination protein RecR"/>
    <property type="match status" value="1"/>
</dbReference>
<organism evidence="1 2">
    <name type="scientific">Oceanobacter antarcticus</name>
    <dbReference type="NCBI Taxonomy" id="3133425"/>
    <lineage>
        <taxon>Bacteria</taxon>
        <taxon>Pseudomonadati</taxon>
        <taxon>Pseudomonadota</taxon>
        <taxon>Gammaproteobacteria</taxon>
        <taxon>Oceanospirillales</taxon>
        <taxon>Oceanospirillaceae</taxon>
        <taxon>Oceanobacter</taxon>
    </lineage>
</organism>
<proteinExistence type="predicted"/>
<dbReference type="PANTHER" id="PTHR30446:SF0">
    <property type="entry name" value="RECOMBINATION PROTEIN RECR"/>
    <property type="match status" value="1"/>
</dbReference>
<dbReference type="Proteomes" id="UP001620597">
    <property type="component" value="Unassembled WGS sequence"/>
</dbReference>
<evidence type="ECO:0000313" key="1">
    <source>
        <dbReference type="EMBL" id="MFK4754418.1"/>
    </source>
</evidence>
<dbReference type="InterPro" id="IPR000093">
    <property type="entry name" value="DNA_Rcmb_RecR"/>
</dbReference>
<dbReference type="Gene3D" id="3.40.1360.10">
    <property type="match status" value="1"/>
</dbReference>
<keyword evidence="2" id="KW-1185">Reference proteome</keyword>
<reference evidence="1 2" key="1">
    <citation type="submission" date="2024-03" db="EMBL/GenBank/DDBJ databases">
        <title>High-quality draft genome sequence of Oceanobacter sp. wDCs-4.</title>
        <authorList>
            <person name="Dong C."/>
        </authorList>
    </citation>
    <scope>NUCLEOTIDE SEQUENCE [LARGE SCALE GENOMIC DNA]</scope>
    <source>
        <strain evidence="2">wDCs-4</strain>
    </source>
</reference>
<sequence length="182" mass="19278">MAVRGVIPAPLVALAQRLDQLPGIGPKAAGRMARKLALQPTLAADIEAALVAVRRQVSLCPVCRCYSVSGECGQCSGQAEADTELWVLAQPEQLTDIDPAAQCFVLHGLLSPVDGIGPEQLGLGALYQRLCDPQRQPSRLVICLDTSVEGRTTGFYVQTLAQRAGVPFLQQPESDSDVAATD</sequence>
<dbReference type="PANTHER" id="PTHR30446">
    <property type="entry name" value="RECOMBINATION PROTEIN RECR"/>
    <property type="match status" value="1"/>
</dbReference>
<dbReference type="EMBL" id="JBBKTX010000030">
    <property type="protein sequence ID" value="MFK4754418.1"/>
    <property type="molecule type" value="Genomic_DNA"/>
</dbReference>
<gene>
    <name evidence="1" type="ORF">WG929_18585</name>
</gene>